<sequence>MKRIQRGPMSPYALLKMIWKLKQMDNLAFFHVENESKSCLPALKLLLPQSLKPEISDQISVSVPVVYCTLNMPYSTVRQILWRTLHFYPPKSRLCTI</sequence>
<keyword evidence="2" id="KW-1185">Reference proteome</keyword>
<organism evidence="1 2">
    <name type="scientific">Trichonephila inaurata madagascariensis</name>
    <dbReference type="NCBI Taxonomy" id="2747483"/>
    <lineage>
        <taxon>Eukaryota</taxon>
        <taxon>Metazoa</taxon>
        <taxon>Ecdysozoa</taxon>
        <taxon>Arthropoda</taxon>
        <taxon>Chelicerata</taxon>
        <taxon>Arachnida</taxon>
        <taxon>Araneae</taxon>
        <taxon>Araneomorphae</taxon>
        <taxon>Entelegynae</taxon>
        <taxon>Araneoidea</taxon>
        <taxon>Nephilidae</taxon>
        <taxon>Trichonephila</taxon>
        <taxon>Trichonephila inaurata</taxon>
    </lineage>
</organism>
<gene>
    <name evidence="1" type="ORF">TNIN_257831</name>
</gene>
<dbReference type="EMBL" id="BMAV01014131">
    <property type="protein sequence ID" value="GFY62213.1"/>
    <property type="molecule type" value="Genomic_DNA"/>
</dbReference>
<dbReference type="Proteomes" id="UP000886998">
    <property type="component" value="Unassembled WGS sequence"/>
</dbReference>
<proteinExistence type="predicted"/>
<protein>
    <submittedName>
        <fullName evidence="1">Uncharacterized protein</fullName>
    </submittedName>
</protein>
<dbReference type="AlphaFoldDB" id="A0A8X6XY91"/>
<comment type="caution">
    <text evidence="1">The sequence shown here is derived from an EMBL/GenBank/DDBJ whole genome shotgun (WGS) entry which is preliminary data.</text>
</comment>
<accession>A0A8X6XY91</accession>
<reference evidence="1" key="1">
    <citation type="submission" date="2020-08" db="EMBL/GenBank/DDBJ databases">
        <title>Multicomponent nature underlies the extraordinary mechanical properties of spider dragline silk.</title>
        <authorList>
            <person name="Kono N."/>
            <person name="Nakamura H."/>
            <person name="Mori M."/>
            <person name="Yoshida Y."/>
            <person name="Ohtoshi R."/>
            <person name="Malay A.D."/>
            <person name="Moran D.A.P."/>
            <person name="Tomita M."/>
            <person name="Numata K."/>
            <person name="Arakawa K."/>
        </authorList>
    </citation>
    <scope>NUCLEOTIDE SEQUENCE</scope>
</reference>
<evidence type="ECO:0000313" key="2">
    <source>
        <dbReference type="Proteomes" id="UP000886998"/>
    </source>
</evidence>
<name>A0A8X6XY91_9ARAC</name>
<evidence type="ECO:0000313" key="1">
    <source>
        <dbReference type="EMBL" id="GFY62213.1"/>
    </source>
</evidence>